<proteinExistence type="predicted"/>
<evidence type="ECO:0000259" key="2">
    <source>
        <dbReference type="Pfam" id="PF13472"/>
    </source>
</evidence>
<evidence type="ECO:0000313" key="4">
    <source>
        <dbReference type="Proteomes" id="UP000290439"/>
    </source>
</evidence>
<evidence type="ECO:0000313" key="3">
    <source>
        <dbReference type="EMBL" id="VFB01948.1"/>
    </source>
</evidence>
<dbReference type="InterPro" id="IPR053140">
    <property type="entry name" value="GDSL_Rv0518-like"/>
</dbReference>
<gene>
    <name evidence="3" type="ORF">NCTC10797_05778</name>
</gene>
<dbReference type="GO" id="GO:0016787">
    <property type="term" value="F:hydrolase activity"/>
    <property type="evidence" value="ECO:0007669"/>
    <property type="project" value="UniProtKB-KW"/>
</dbReference>
<keyword evidence="3" id="KW-0378">Hydrolase</keyword>
<dbReference type="Proteomes" id="UP000290439">
    <property type="component" value="Chromosome"/>
</dbReference>
<dbReference type="AlphaFoldDB" id="A0A4U8WH57"/>
<dbReference type="Gene3D" id="3.40.50.1110">
    <property type="entry name" value="SGNH hydrolase"/>
    <property type="match status" value="1"/>
</dbReference>
<dbReference type="CDD" id="cd01830">
    <property type="entry name" value="XynE_like"/>
    <property type="match status" value="1"/>
</dbReference>
<accession>A0A4U8WH57</accession>
<feature type="signal peptide" evidence="1">
    <location>
        <begin position="1"/>
        <end position="28"/>
    </location>
</feature>
<dbReference type="PANTHER" id="PTHR43784">
    <property type="entry name" value="GDSL-LIKE LIPASE/ACYLHYDROLASE, PUTATIVE (AFU_ORTHOLOGUE AFUA_2G00820)-RELATED"/>
    <property type="match status" value="1"/>
</dbReference>
<dbReference type="PANTHER" id="PTHR43784:SF2">
    <property type="entry name" value="GDSL-LIKE LIPASE_ACYLHYDROLASE, PUTATIVE (AFU_ORTHOLOGUE AFUA_2G00820)-RELATED"/>
    <property type="match status" value="1"/>
</dbReference>
<dbReference type="InterPro" id="IPR036514">
    <property type="entry name" value="SGNH_hydro_sf"/>
</dbReference>
<protein>
    <submittedName>
        <fullName evidence="3">GDSL-like Lipase/Acylhydrolase</fullName>
    </submittedName>
</protein>
<organism evidence="3 4">
    <name type="scientific">Nocardia cyriacigeorgica</name>
    <dbReference type="NCBI Taxonomy" id="135487"/>
    <lineage>
        <taxon>Bacteria</taxon>
        <taxon>Bacillati</taxon>
        <taxon>Actinomycetota</taxon>
        <taxon>Actinomycetes</taxon>
        <taxon>Mycobacteriales</taxon>
        <taxon>Nocardiaceae</taxon>
        <taxon>Nocardia</taxon>
    </lineage>
</organism>
<dbReference type="InterPro" id="IPR013830">
    <property type="entry name" value="SGNH_hydro"/>
</dbReference>
<evidence type="ECO:0000256" key="1">
    <source>
        <dbReference type="SAM" id="SignalP"/>
    </source>
</evidence>
<keyword evidence="1" id="KW-0732">Signal</keyword>
<feature type="chain" id="PRO_5038772717" evidence="1">
    <location>
        <begin position="29"/>
        <end position="416"/>
    </location>
</feature>
<name>A0A4U8WH57_9NOCA</name>
<reference evidence="3 4" key="1">
    <citation type="submission" date="2019-02" db="EMBL/GenBank/DDBJ databases">
        <authorList>
            <consortium name="Pathogen Informatics"/>
        </authorList>
    </citation>
    <scope>NUCLEOTIDE SEQUENCE [LARGE SCALE GENOMIC DNA]</scope>
    <source>
        <strain evidence="3 4">3012STDY6756504</strain>
    </source>
</reference>
<dbReference type="SUPFAM" id="SSF52266">
    <property type="entry name" value="SGNH hydrolase"/>
    <property type="match status" value="1"/>
</dbReference>
<dbReference type="RefSeq" id="WP_130919261.1">
    <property type="nucleotide sequence ID" value="NZ_LR215973.1"/>
</dbReference>
<dbReference type="PROSITE" id="PS51257">
    <property type="entry name" value="PROKAR_LIPOPROTEIN"/>
    <property type="match status" value="1"/>
</dbReference>
<feature type="domain" description="SGNH hydrolase-type esterase" evidence="2">
    <location>
        <begin position="212"/>
        <end position="406"/>
    </location>
</feature>
<dbReference type="Pfam" id="PF13472">
    <property type="entry name" value="Lipase_GDSL_2"/>
    <property type="match status" value="1"/>
</dbReference>
<sequence length="416" mass="44271">MRFSARRLGVALLTALMLLTAACGIDIAAKDAAEWSAGWSAAAQRPSTGFGPNWSEAGFSDETLRQVVRVSNGGDRIRIRLSNRFGAAPLRITGATVAAAADGAAVRPETLRQVTFDGTATAEIAAGGEVFSDAATLPVDPMDSVTVTLYLRETTGPATFHSQAWTDSYRAAGDHRSDIDGAAFTERTSSWYYLVDVEVAGAAGRRDTVVTFGDSITDGFGSTPGANHRWPDALADRLAATGQQRAVLNLGIGGNLVANDTAWYGDRATTRFRRDVLDKPGVRTVVLLQGVNDIGFSESDQPSYEPNPDVPVEQIIAGYRTLIGLAHEHGIRMIGATLLPFGGSTHDSARSEAKRRALNAWIRTSGEFDAVVDFERALADPANPAVLLAAYDSGDHLHPNDAGYRRMAEALDPALL</sequence>
<dbReference type="EMBL" id="LR215973">
    <property type="protein sequence ID" value="VFB01948.1"/>
    <property type="molecule type" value="Genomic_DNA"/>
</dbReference>